<organism evidence="3 4">
    <name type="scientific">Ravibacter arvi</name>
    <dbReference type="NCBI Taxonomy" id="2051041"/>
    <lineage>
        <taxon>Bacteria</taxon>
        <taxon>Pseudomonadati</taxon>
        <taxon>Bacteroidota</taxon>
        <taxon>Cytophagia</taxon>
        <taxon>Cytophagales</taxon>
        <taxon>Spirosomataceae</taxon>
        <taxon>Ravibacter</taxon>
    </lineage>
</organism>
<accession>A0ABP8M7R0</accession>
<evidence type="ECO:0000256" key="1">
    <source>
        <dbReference type="SAM" id="SignalP"/>
    </source>
</evidence>
<dbReference type="Gene3D" id="2.120.10.10">
    <property type="match status" value="1"/>
</dbReference>
<dbReference type="Pfam" id="PF13088">
    <property type="entry name" value="BNR_2"/>
    <property type="match status" value="1"/>
</dbReference>
<dbReference type="Proteomes" id="UP001501508">
    <property type="component" value="Unassembled WGS sequence"/>
</dbReference>
<dbReference type="InterPro" id="IPR036278">
    <property type="entry name" value="Sialidase_sf"/>
</dbReference>
<dbReference type="SUPFAM" id="SSF50939">
    <property type="entry name" value="Sialidases"/>
    <property type="match status" value="1"/>
</dbReference>
<keyword evidence="1" id="KW-0732">Signal</keyword>
<gene>
    <name evidence="3" type="ORF">GCM10023091_34710</name>
</gene>
<evidence type="ECO:0000313" key="4">
    <source>
        <dbReference type="Proteomes" id="UP001501508"/>
    </source>
</evidence>
<proteinExistence type="predicted"/>
<evidence type="ECO:0000313" key="3">
    <source>
        <dbReference type="EMBL" id="GAA4444491.1"/>
    </source>
</evidence>
<keyword evidence="4" id="KW-1185">Reference proteome</keyword>
<comment type="caution">
    <text evidence="3">The sequence shown here is derived from an EMBL/GenBank/DDBJ whole genome shotgun (WGS) entry which is preliminary data.</text>
</comment>
<dbReference type="CDD" id="cd15482">
    <property type="entry name" value="Sialidase_non-viral"/>
    <property type="match status" value="1"/>
</dbReference>
<feature type="domain" description="Sialidase" evidence="2">
    <location>
        <begin position="71"/>
        <end position="350"/>
    </location>
</feature>
<name>A0ABP8M7R0_9BACT</name>
<dbReference type="InterPro" id="IPR011040">
    <property type="entry name" value="Sialidase"/>
</dbReference>
<protein>
    <recommendedName>
        <fullName evidence="2">Sialidase domain-containing protein</fullName>
    </recommendedName>
</protein>
<feature type="chain" id="PRO_5046848130" description="Sialidase domain-containing protein" evidence="1">
    <location>
        <begin position="28"/>
        <end position="383"/>
    </location>
</feature>
<dbReference type="EMBL" id="BAABEY010000032">
    <property type="protein sequence ID" value="GAA4444491.1"/>
    <property type="molecule type" value="Genomic_DNA"/>
</dbReference>
<dbReference type="RefSeq" id="WP_345031535.1">
    <property type="nucleotide sequence ID" value="NZ_BAABEY010000032.1"/>
</dbReference>
<feature type="signal peptide" evidence="1">
    <location>
        <begin position="1"/>
        <end position="27"/>
    </location>
</feature>
<reference evidence="4" key="1">
    <citation type="journal article" date="2019" name="Int. J. Syst. Evol. Microbiol.">
        <title>The Global Catalogue of Microorganisms (GCM) 10K type strain sequencing project: providing services to taxonomists for standard genome sequencing and annotation.</title>
        <authorList>
            <consortium name="The Broad Institute Genomics Platform"/>
            <consortium name="The Broad Institute Genome Sequencing Center for Infectious Disease"/>
            <person name="Wu L."/>
            <person name="Ma J."/>
        </authorList>
    </citation>
    <scope>NUCLEOTIDE SEQUENCE [LARGE SCALE GENOMIC DNA]</scope>
    <source>
        <strain evidence="4">JCM 31920</strain>
    </source>
</reference>
<sequence>MNFSRPFYCRLCLLLIIVTLNGRSAYAQTAPEVVLQLQPGPNNPRNSEGDFVELSDGRILYVYSRFTGSSASDFGSSDLAARWSADGGKTWTAEDKIVVKNEGATNVMSVSLLRLKNGKIALFYARKNSIADCIPMMRVSSDEGNSWSAPVPCITDQPGYYVLNNARVLQLAGGRLLMPVALHNTEAKGLSAEELEKKFNNYGILYTYFSDDQGKSWKRSAKVEVHPDVMAQEPGLVELKDGSVMMYIRTDAGMQYLSVSKDKGKTWGKAFPSNIPSPLSPATIARDPATGHLVLVWNNFGEMGLKYGKRNPLNIAISTNEGLTWRNIKTLHHDPDGYYCYTAVRFLKTGDLLLSYCAGERSKGTGLSITNISKINPAWLYEK</sequence>
<dbReference type="PANTHER" id="PTHR43752:SF2">
    <property type="entry name" value="BNR_ASP-BOX REPEAT FAMILY PROTEIN"/>
    <property type="match status" value="1"/>
</dbReference>
<evidence type="ECO:0000259" key="2">
    <source>
        <dbReference type="Pfam" id="PF13088"/>
    </source>
</evidence>
<dbReference type="PANTHER" id="PTHR43752">
    <property type="entry name" value="BNR/ASP-BOX REPEAT FAMILY PROTEIN"/>
    <property type="match status" value="1"/>
</dbReference>